<dbReference type="InterPro" id="IPR035197">
    <property type="entry name" value="DUF5313"/>
</dbReference>
<feature type="transmembrane region" description="Helical" evidence="1">
    <location>
        <begin position="65"/>
        <end position="84"/>
    </location>
</feature>
<keyword evidence="1" id="KW-1133">Transmembrane helix</keyword>
<sequence>MSSRPNPFQWIAYAYGAKLPDSQIEWVHNDLTGRFATPRHLLRAQACFVPIYLVLYFGFPGEWWIRAMMVLLSASLAFIFSVSYKDQNRVRRLQKHGLGNSPLTQKQQAAAESARRKYEAVYAARRSQE</sequence>
<keyword evidence="1" id="KW-0472">Membrane</keyword>
<accession>A0A840EZU8</accession>
<keyword evidence="1" id="KW-0812">Transmembrane</keyword>
<organism evidence="2 3">
    <name type="scientific">Gordonia humi</name>
    <dbReference type="NCBI Taxonomy" id="686429"/>
    <lineage>
        <taxon>Bacteria</taxon>
        <taxon>Bacillati</taxon>
        <taxon>Actinomycetota</taxon>
        <taxon>Actinomycetes</taxon>
        <taxon>Mycobacteriales</taxon>
        <taxon>Gordoniaceae</taxon>
        <taxon>Gordonia</taxon>
    </lineage>
</organism>
<dbReference type="Proteomes" id="UP000551501">
    <property type="component" value="Unassembled WGS sequence"/>
</dbReference>
<evidence type="ECO:0000256" key="1">
    <source>
        <dbReference type="SAM" id="Phobius"/>
    </source>
</evidence>
<dbReference type="Pfam" id="PF17240">
    <property type="entry name" value="DUF5313"/>
    <property type="match status" value="1"/>
</dbReference>
<dbReference type="RefSeq" id="WP_183368818.1">
    <property type="nucleotide sequence ID" value="NZ_BAABHL010000022.1"/>
</dbReference>
<evidence type="ECO:0008006" key="4">
    <source>
        <dbReference type="Google" id="ProtNLM"/>
    </source>
</evidence>
<dbReference type="AlphaFoldDB" id="A0A840EZU8"/>
<reference evidence="2 3" key="1">
    <citation type="submission" date="2020-08" db="EMBL/GenBank/DDBJ databases">
        <title>Sequencing the genomes of 1000 actinobacteria strains.</title>
        <authorList>
            <person name="Klenk H.-P."/>
        </authorList>
    </citation>
    <scope>NUCLEOTIDE SEQUENCE [LARGE SCALE GENOMIC DNA]</scope>
    <source>
        <strain evidence="2 3">DSM 45298</strain>
    </source>
</reference>
<protein>
    <recommendedName>
        <fullName evidence="4">DUF5313 domain-containing protein</fullName>
    </recommendedName>
</protein>
<keyword evidence="3" id="KW-1185">Reference proteome</keyword>
<evidence type="ECO:0000313" key="2">
    <source>
        <dbReference type="EMBL" id="MBB4133650.1"/>
    </source>
</evidence>
<evidence type="ECO:0000313" key="3">
    <source>
        <dbReference type="Proteomes" id="UP000551501"/>
    </source>
</evidence>
<name>A0A840EZU8_9ACTN</name>
<proteinExistence type="predicted"/>
<comment type="caution">
    <text evidence="2">The sequence shown here is derived from an EMBL/GenBank/DDBJ whole genome shotgun (WGS) entry which is preliminary data.</text>
</comment>
<gene>
    <name evidence="2" type="ORF">BKA16_000202</name>
</gene>
<dbReference type="EMBL" id="JACIFP010000001">
    <property type="protein sequence ID" value="MBB4133650.1"/>
    <property type="molecule type" value="Genomic_DNA"/>
</dbReference>